<dbReference type="AlphaFoldDB" id="A0A921JXQ1"/>
<feature type="region of interest" description="Disordered" evidence="6">
    <location>
        <begin position="1"/>
        <end position="25"/>
    </location>
</feature>
<feature type="compositionally biased region" description="Gly residues" evidence="6">
    <location>
        <begin position="1"/>
        <end position="13"/>
    </location>
</feature>
<organism evidence="9 10">
    <name type="scientific">Dietzia timorensis</name>
    <dbReference type="NCBI Taxonomy" id="499555"/>
    <lineage>
        <taxon>Bacteria</taxon>
        <taxon>Bacillati</taxon>
        <taxon>Actinomycetota</taxon>
        <taxon>Actinomycetes</taxon>
        <taxon>Mycobacteriales</taxon>
        <taxon>Dietziaceae</taxon>
        <taxon>Dietzia</taxon>
    </lineage>
</organism>
<evidence type="ECO:0000256" key="4">
    <source>
        <dbReference type="ARBA" id="ARBA00023125"/>
    </source>
</evidence>
<dbReference type="Gene3D" id="1.10.10.10">
    <property type="entry name" value="Winged helix-like DNA-binding domain superfamily/Winged helix DNA-binding domain"/>
    <property type="match status" value="1"/>
</dbReference>
<dbReference type="InterPro" id="IPR014284">
    <property type="entry name" value="RNA_pol_sigma-70_dom"/>
</dbReference>
<dbReference type="RefSeq" id="WP_303911386.1">
    <property type="nucleotide sequence ID" value="NZ_DYXM01000102.1"/>
</dbReference>
<accession>A0A921JXQ1</accession>
<evidence type="ECO:0000256" key="3">
    <source>
        <dbReference type="ARBA" id="ARBA00023082"/>
    </source>
</evidence>
<dbReference type="GO" id="GO:0016987">
    <property type="term" value="F:sigma factor activity"/>
    <property type="evidence" value="ECO:0007669"/>
    <property type="project" value="UniProtKB-KW"/>
</dbReference>
<dbReference type="Gene3D" id="1.10.1740.10">
    <property type="match status" value="1"/>
</dbReference>
<dbReference type="PANTHER" id="PTHR43133">
    <property type="entry name" value="RNA POLYMERASE ECF-TYPE SIGMA FACTO"/>
    <property type="match status" value="1"/>
</dbReference>
<comment type="caution">
    <text evidence="9">The sequence shown here is derived from an EMBL/GenBank/DDBJ whole genome shotgun (WGS) entry which is preliminary data.</text>
</comment>
<dbReference type="PANTHER" id="PTHR43133:SF66">
    <property type="entry name" value="ECF RNA POLYMERASE SIGMA FACTOR SIGK"/>
    <property type="match status" value="1"/>
</dbReference>
<dbReference type="InterPro" id="IPR013324">
    <property type="entry name" value="RNA_pol_sigma_r3/r4-like"/>
</dbReference>
<comment type="similarity">
    <text evidence="1">Belongs to the sigma-70 factor family. ECF subfamily.</text>
</comment>
<gene>
    <name evidence="9" type="primary">sigK</name>
    <name evidence="9" type="ORF">K8V11_05245</name>
</gene>
<evidence type="ECO:0000313" key="9">
    <source>
        <dbReference type="EMBL" id="HJE90394.1"/>
    </source>
</evidence>
<sequence>MSDDGPQGGGRGDSGATASPSPSSLAALVRGSASGDRGAFAQLFDLTSPRLYGLIVRIVGDRGYAEEILQESYLQIWESADRYEEKFGSALSWMLTIAHRRAVDRVRSEQSARRREEAEAMHSPAEHVDIAEGVAESMASRERATDVRRCVDDLSSVQRQAIELAYFSGLTYRDVAERLGAALPTVKSRIRDGLRNLKKCLGGEPR</sequence>
<dbReference type="Proteomes" id="UP000776650">
    <property type="component" value="Unassembled WGS sequence"/>
</dbReference>
<dbReference type="InterPro" id="IPR036388">
    <property type="entry name" value="WH-like_DNA-bd_sf"/>
</dbReference>
<feature type="domain" description="RNA polymerase sigma factor 70 region 4 type 2" evidence="8">
    <location>
        <begin position="147"/>
        <end position="197"/>
    </location>
</feature>
<dbReference type="InterPro" id="IPR013249">
    <property type="entry name" value="RNA_pol_sigma70_r4_t2"/>
</dbReference>
<evidence type="ECO:0000313" key="10">
    <source>
        <dbReference type="Proteomes" id="UP000776650"/>
    </source>
</evidence>
<dbReference type="GO" id="GO:0003677">
    <property type="term" value="F:DNA binding"/>
    <property type="evidence" value="ECO:0007669"/>
    <property type="project" value="UniProtKB-KW"/>
</dbReference>
<dbReference type="NCBIfam" id="NF007228">
    <property type="entry name" value="PRK09646.1"/>
    <property type="match status" value="1"/>
</dbReference>
<dbReference type="Pfam" id="PF04542">
    <property type="entry name" value="Sigma70_r2"/>
    <property type="match status" value="1"/>
</dbReference>
<keyword evidence="5" id="KW-0804">Transcription</keyword>
<keyword evidence="2" id="KW-0805">Transcription regulation</keyword>
<evidence type="ECO:0000256" key="5">
    <source>
        <dbReference type="ARBA" id="ARBA00023163"/>
    </source>
</evidence>
<evidence type="ECO:0000256" key="6">
    <source>
        <dbReference type="SAM" id="MobiDB-lite"/>
    </source>
</evidence>
<dbReference type="GO" id="GO:0006352">
    <property type="term" value="P:DNA-templated transcription initiation"/>
    <property type="evidence" value="ECO:0007669"/>
    <property type="project" value="InterPro"/>
</dbReference>
<proteinExistence type="inferred from homology"/>
<keyword evidence="3" id="KW-0731">Sigma factor</keyword>
<dbReference type="InterPro" id="IPR039425">
    <property type="entry name" value="RNA_pol_sigma-70-like"/>
</dbReference>
<reference evidence="9" key="1">
    <citation type="journal article" date="2021" name="PeerJ">
        <title>Extensive microbial diversity within the chicken gut microbiome revealed by metagenomics and culture.</title>
        <authorList>
            <person name="Gilroy R."/>
            <person name="Ravi A."/>
            <person name="Getino M."/>
            <person name="Pursley I."/>
            <person name="Horton D.L."/>
            <person name="Alikhan N.F."/>
            <person name="Baker D."/>
            <person name="Gharbi K."/>
            <person name="Hall N."/>
            <person name="Watson M."/>
            <person name="Adriaenssens E.M."/>
            <person name="Foster-Nyarko E."/>
            <person name="Jarju S."/>
            <person name="Secka A."/>
            <person name="Antonio M."/>
            <person name="Oren A."/>
            <person name="Chaudhuri R.R."/>
            <person name="La Ragione R."/>
            <person name="Hildebrand F."/>
            <person name="Pallen M.J."/>
        </authorList>
    </citation>
    <scope>NUCLEOTIDE SEQUENCE</scope>
    <source>
        <strain evidence="9">ChiGjej1B1-18357</strain>
    </source>
</reference>
<evidence type="ECO:0000259" key="8">
    <source>
        <dbReference type="Pfam" id="PF08281"/>
    </source>
</evidence>
<keyword evidence="4" id="KW-0238">DNA-binding</keyword>
<dbReference type="InterPro" id="IPR007627">
    <property type="entry name" value="RNA_pol_sigma70_r2"/>
</dbReference>
<evidence type="ECO:0000256" key="1">
    <source>
        <dbReference type="ARBA" id="ARBA00010641"/>
    </source>
</evidence>
<dbReference type="EMBL" id="DYXM01000102">
    <property type="protein sequence ID" value="HJE90394.1"/>
    <property type="molecule type" value="Genomic_DNA"/>
</dbReference>
<dbReference type="Pfam" id="PF08281">
    <property type="entry name" value="Sigma70_r4_2"/>
    <property type="match status" value="1"/>
</dbReference>
<feature type="domain" description="RNA polymerase sigma-70 region 2" evidence="7">
    <location>
        <begin position="44"/>
        <end position="110"/>
    </location>
</feature>
<dbReference type="InterPro" id="IPR013325">
    <property type="entry name" value="RNA_pol_sigma_r2"/>
</dbReference>
<dbReference type="SUPFAM" id="SSF88946">
    <property type="entry name" value="Sigma2 domain of RNA polymerase sigma factors"/>
    <property type="match status" value="1"/>
</dbReference>
<evidence type="ECO:0000259" key="7">
    <source>
        <dbReference type="Pfam" id="PF04542"/>
    </source>
</evidence>
<name>A0A921JXQ1_9ACTN</name>
<dbReference type="CDD" id="cd06171">
    <property type="entry name" value="Sigma70_r4"/>
    <property type="match status" value="1"/>
</dbReference>
<protein>
    <submittedName>
        <fullName evidence="9">ECF RNA polymerase sigma factor SigK</fullName>
    </submittedName>
</protein>
<dbReference type="SUPFAM" id="SSF88659">
    <property type="entry name" value="Sigma3 and sigma4 domains of RNA polymerase sigma factors"/>
    <property type="match status" value="1"/>
</dbReference>
<dbReference type="NCBIfam" id="TIGR02937">
    <property type="entry name" value="sigma70-ECF"/>
    <property type="match status" value="1"/>
</dbReference>
<reference evidence="9" key="2">
    <citation type="submission" date="2021-09" db="EMBL/GenBank/DDBJ databases">
        <authorList>
            <person name="Gilroy R."/>
        </authorList>
    </citation>
    <scope>NUCLEOTIDE SEQUENCE</scope>
    <source>
        <strain evidence="9">ChiGjej1B1-18357</strain>
    </source>
</reference>
<evidence type="ECO:0000256" key="2">
    <source>
        <dbReference type="ARBA" id="ARBA00023015"/>
    </source>
</evidence>
<feature type="compositionally biased region" description="Low complexity" evidence="6">
    <location>
        <begin position="14"/>
        <end position="25"/>
    </location>
</feature>